<protein>
    <recommendedName>
        <fullName evidence="3">C-type lectin domain-containing protein</fullName>
    </recommendedName>
</protein>
<reference evidence="4" key="1">
    <citation type="submission" date="2021-01" db="EMBL/GenBank/DDBJ databases">
        <authorList>
            <person name="Corre E."/>
            <person name="Pelletier E."/>
            <person name="Niang G."/>
            <person name="Scheremetjew M."/>
            <person name="Finn R."/>
            <person name="Kale V."/>
            <person name="Holt S."/>
            <person name="Cochrane G."/>
            <person name="Meng A."/>
            <person name="Brown T."/>
            <person name="Cohen L."/>
        </authorList>
    </citation>
    <scope>NUCLEOTIDE SEQUENCE</scope>
    <source>
        <strain evidence="4">CCMP1661</strain>
    </source>
</reference>
<gene>
    <name evidence="4" type="ORF">FJAP1339_LOCUS8751</name>
</gene>
<dbReference type="InterPro" id="IPR016187">
    <property type="entry name" value="CTDL_fold"/>
</dbReference>
<feature type="chain" id="PRO_5030540830" description="C-type lectin domain-containing protein" evidence="2">
    <location>
        <begin position="22"/>
        <end position="168"/>
    </location>
</feature>
<sequence>MRQFNAAWMYLMVLGLTGIEATNYYRVTTPSSTGTYEDAKTACGADKLVDVSGSVETTYLQNYLKSEFPQGRVVWIGLTGDGWESGENYEIPDGLVFTAEKNCAELTINAQGITTWSSISCATATPTIVCETACVNGDAGGKTLAGVCGCATSDLDTDGDLFADCEGE</sequence>
<keyword evidence="1" id="KW-1015">Disulfide bond</keyword>
<evidence type="ECO:0000313" key="4">
    <source>
        <dbReference type="EMBL" id="CAD9868749.1"/>
    </source>
</evidence>
<dbReference type="EMBL" id="HBHR01017454">
    <property type="protein sequence ID" value="CAD9868749.1"/>
    <property type="molecule type" value="Transcribed_RNA"/>
</dbReference>
<accession>A0A7S2V2A8</accession>
<dbReference type="AlphaFoldDB" id="A0A7S2V2A8"/>
<dbReference type="PROSITE" id="PS50041">
    <property type="entry name" value="C_TYPE_LECTIN_2"/>
    <property type="match status" value="1"/>
</dbReference>
<proteinExistence type="predicted"/>
<name>A0A7S2V2A8_9STRA</name>
<feature type="domain" description="C-type lectin" evidence="3">
    <location>
        <begin position="19"/>
        <end position="130"/>
    </location>
</feature>
<dbReference type="InterPro" id="IPR016186">
    <property type="entry name" value="C-type_lectin-like/link_sf"/>
</dbReference>
<evidence type="ECO:0000256" key="2">
    <source>
        <dbReference type="SAM" id="SignalP"/>
    </source>
</evidence>
<evidence type="ECO:0000259" key="3">
    <source>
        <dbReference type="PROSITE" id="PS50041"/>
    </source>
</evidence>
<dbReference type="Gene3D" id="3.10.100.10">
    <property type="entry name" value="Mannose-Binding Protein A, subunit A"/>
    <property type="match status" value="1"/>
</dbReference>
<dbReference type="SUPFAM" id="SSF56436">
    <property type="entry name" value="C-type lectin-like"/>
    <property type="match status" value="1"/>
</dbReference>
<evidence type="ECO:0000256" key="1">
    <source>
        <dbReference type="ARBA" id="ARBA00023157"/>
    </source>
</evidence>
<keyword evidence="2" id="KW-0732">Signal</keyword>
<feature type="signal peptide" evidence="2">
    <location>
        <begin position="1"/>
        <end position="21"/>
    </location>
</feature>
<dbReference type="InterPro" id="IPR018378">
    <property type="entry name" value="C-type_lectin_CS"/>
</dbReference>
<dbReference type="PROSITE" id="PS00615">
    <property type="entry name" value="C_TYPE_LECTIN_1"/>
    <property type="match status" value="1"/>
</dbReference>
<organism evidence="4">
    <name type="scientific">Fibrocapsa japonica</name>
    <dbReference type="NCBI Taxonomy" id="94617"/>
    <lineage>
        <taxon>Eukaryota</taxon>
        <taxon>Sar</taxon>
        <taxon>Stramenopiles</taxon>
        <taxon>Ochrophyta</taxon>
        <taxon>Raphidophyceae</taxon>
        <taxon>Chattonellales</taxon>
        <taxon>Chattonellaceae</taxon>
        <taxon>Fibrocapsa</taxon>
    </lineage>
</organism>
<dbReference type="InterPro" id="IPR001304">
    <property type="entry name" value="C-type_lectin-like"/>
</dbReference>